<sequence length="317" mass="34257">MDDLTALRELEADVPALTPDARAAGRARLADAMEREGRRTGLLSRRLVLRTSFTALAAAAVAGTVVVAQGGPDGGTGGRGGRTGGSMLSAAQVLHRAADRTRADGAGTKAPRDDQYLYAMEVYTRTPLKGGKQTTHMDEFWISVDGSRLSRYVYNGRVKDEPPEAHSVQWPPTEYAKLAKLPTDPKALLRELGHGDLSTELDEQSAYMDLVMLMRGPRVMPPGLQAAAFEALAELPGIVLEDDEVDALGRHGVGVSHRRESFGPVFERDTYAYLGLRMEGVRGARPVGKELVGGEKFIEVRALVKSGVVDRLGQRPR</sequence>
<accession>A0AAU3GUM3</accession>
<dbReference type="EMBL" id="CP109535">
    <property type="protein sequence ID" value="WTY96241.1"/>
    <property type="molecule type" value="Genomic_DNA"/>
</dbReference>
<dbReference type="AlphaFoldDB" id="A0AAU3GUM3"/>
<protein>
    <submittedName>
        <fullName evidence="1">CU044_5270 family protein</fullName>
    </submittedName>
</protein>
<name>A0AAU3GUM3_9ACTN</name>
<reference evidence="1" key="1">
    <citation type="submission" date="2022-10" db="EMBL/GenBank/DDBJ databases">
        <title>The complete genomes of actinobacterial strains from the NBC collection.</title>
        <authorList>
            <person name="Joergensen T.S."/>
            <person name="Alvarez Arevalo M."/>
            <person name="Sterndorff E.B."/>
            <person name="Faurdal D."/>
            <person name="Vuksanovic O."/>
            <person name="Mourched A.-S."/>
            <person name="Charusanti P."/>
            <person name="Shaw S."/>
            <person name="Blin K."/>
            <person name="Weber T."/>
        </authorList>
    </citation>
    <scope>NUCLEOTIDE SEQUENCE</scope>
    <source>
        <strain evidence="1">NBC_01401</strain>
    </source>
</reference>
<gene>
    <name evidence="1" type="ORF">OG626_15615</name>
</gene>
<organism evidence="1">
    <name type="scientific">Streptomyces sp. NBC_01401</name>
    <dbReference type="NCBI Taxonomy" id="2903854"/>
    <lineage>
        <taxon>Bacteria</taxon>
        <taxon>Bacillati</taxon>
        <taxon>Actinomycetota</taxon>
        <taxon>Actinomycetes</taxon>
        <taxon>Kitasatosporales</taxon>
        <taxon>Streptomycetaceae</taxon>
        <taxon>Streptomyces</taxon>
    </lineage>
</organism>
<dbReference type="NCBIfam" id="NF038083">
    <property type="entry name" value="CU044_5270_fam"/>
    <property type="match status" value="1"/>
</dbReference>
<proteinExistence type="predicted"/>
<dbReference type="InterPro" id="IPR047789">
    <property type="entry name" value="CU044_5270-like"/>
</dbReference>
<evidence type="ECO:0000313" key="1">
    <source>
        <dbReference type="EMBL" id="WTY96241.1"/>
    </source>
</evidence>